<accession>A0A8H7AM01</accession>
<gene>
    <name evidence="5" type="ORF">GJ744_010336</name>
</gene>
<dbReference type="GO" id="GO:0004674">
    <property type="term" value="F:protein serine/threonine kinase activity"/>
    <property type="evidence" value="ECO:0007669"/>
    <property type="project" value="TreeGrafter"/>
</dbReference>
<dbReference type="Gene3D" id="1.10.510.10">
    <property type="entry name" value="Transferase(Phosphotransferase) domain 1"/>
    <property type="match status" value="1"/>
</dbReference>
<keyword evidence="6" id="KW-1185">Reference proteome</keyword>
<dbReference type="GO" id="GO:0005737">
    <property type="term" value="C:cytoplasm"/>
    <property type="evidence" value="ECO:0007669"/>
    <property type="project" value="TreeGrafter"/>
</dbReference>
<dbReference type="GO" id="GO:0005524">
    <property type="term" value="F:ATP binding"/>
    <property type="evidence" value="ECO:0007669"/>
    <property type="project" value="UniProtKB-KW"/>
</dbReference>
<evidence type="ECO:0000256" key="3">
    <source>
        <dbReference type="SAM" id="MobiDB-lite"/>
    </source>
</evidence>
<keyword evidence="1" id="KW-0547">Nucleotide-binding</keyword>
<dbReference type="EMBL" id="JAACFV010000067">
    <property type="protein sequence ID" value="KAF7507545.1"/>
    <property type="molecule type" value="Genomic_DNA"/>
</dbReference>
<dbReference type="SUPFAM" id="SSF56112">
    <property type="entry name" value="Protein kinase-like (PK-like)"/>
    <property type="match status" value="1"/>
</dbReference>
<protein>
    <recommendedName>
        <fullName evidence="4">Protein kinase domain-containing protein</fullName>
    </recommendedName>
</protein>
<dbReference type="PANTHER" id="PTHR24346:SF30">
    <property type="entry name" value="MATERNAL EMBRYONIC LEUCINE ZIPPER KINASE"/>
    <property type="match status" value="1"/>
</dbReference>
<dbReference type="PROSITE" id="PS50011">
    <property type="entry name" value="PROTEIN_KINASE_DOM"/>
    <property type="match status" value="1"/>
</dbReference>
<keyword evidence="2" id="KW-0067">ATP-binding</keyword>
<evidence type="ECO:0000256" key="2">
    <source>
        <dbReference type="ARBA" id="ARBA00022840"/>
    </source>
</evidence>
<dbReference type="PANTHER" id="PTHR24346">
    <property type="entry name" value="MAP/MICROTUBULE AFFINITY-REGULATING KINASE"/>
    <property type="match status" value="1"/>
</dbReference>
<dbReference type="InterPro" id="IPR000719">
    <property type="entry name" value="Prot_kinase_dom"/>
</dbReference>
<evidence type="ECO:0000313" key="5">
    <source>
        <dbReference type="EMBL" id="KAF7507545.1"/>
    </source>
</evidence>
<evidence type="ECO:0000313" key="6">
    <source>
        <dbReference type="Proteomes" id="UP000606974"/>
    </source>
</evidence>
<proteinExistence type="predicted"/>
<evidence type="ECO:0000256" key="1">
    <source>
        <dbReference type="ARBA" id="ARBA00022741"/>
    </source>
</evidence>
<comment type="caution">
    <text evidence="5">The sequence shown here is derived from an EMBL/GenBank/DDBJ whole genome shotgun (WGS) entry which is preliminary data.</text>
</comment>
<name>A0A8H7AM01_9EURO</name>
<dbReference type="Proteomes" id="UP000606974">
    <property type="component" value="Unassembled WGS sequence"/>
</dbReference>
<dbReference type="InterPro" id="IPR008271">
    <property type="entry name" value="Ser/Thr_kinase_AS"/>
</dbReference>
<dbReference type="PROSITE" id="PS00108">
    <property type="entry name" value="PROTEIN_KINASE_ST"/>
    <property type="match status" value="1"/>
</dbReference>
<feature type="region of interest" description="Disordered" evidence="3">
    <location>
        <begin position="42"/>
        <end position="63"/>
    </location>
</feature>
<reference evidence="5" key="1">
    <citation type="submission" date="2020-02" db="EMBL/GenBank/DDBJ databases">
        <authorList>
            <person name="Palmer J.M."/>
        </authorList>
    </citation>
    <scope>NUCLEOTIDE SEQUENCE</scope>
    <source>
        <strain evidence="5">EPUS1.4</strain>
        <tissue evidence="5">Thallus</tissue>
    </source>
</reference>
<sequence>MYDHNVFGVLTARDPKNKASSAFNLPHNAKWFRKAAGGIAEEPTIDSREPTPAPQTQSAKEDSAPLIASLLKPKGSAEEGDVATLLWAWIEFPNHEAADPQYIETLRAFVKQSKEAVPPVNGLGLESDLTAATPSQAQTAGERTIYFNERRIGKGTFGERFILPTNKRKRDELDPVWQEGIRREFIIMGDNPHPNVMRVMELWETPEPLIVMDYYDLGNIIEAGVAYDQYVTAVGQILDSLDHLHAKGVAHRDLKAENLLVERVPFFKFASPTLACPRL</sequence>
<dbReference type="OrthoDB" id="4062651at2759"/>
<dbReference type="Pfam" id="PF00069">
    <property type="entry name" value="Pkinase"/>
    <property type="match status" value="1"/>
</dbReference>
<dbReference type="GO" id="GO:0035556">
    <property type="term" value="P:intracellular signal transduction"/>
    <property type="evidence" value="ECO:0007669"/>
    <property type="project" value="TreeGrafter"/>
</dbReference>
<feature type="domain" description="Protein kinase" evidence="4">
    <location>
        <begin position="146"/>
        <end position="279"/>
    </location>
</feature>
<organism evidence="5 6">
    <name type="scientific">Endocarpon pusillum</name>
    <dbReference type="NCBI Taxonomy" id="364733"/>
    <lineage>
        <taxon>Eukaryota</taxon>
        <taxon>Fungi</taxon>
        <taxon>Dikarya</taxon>
        <taxon>Ascomycota</taxon>
        <taxon>Pezizomycotina</taxon>
        <taxon>Eurotiomycetes</taxon>
        <taxon>Chaetothyriomycetidae</taxon>
        <taxon>Verrucariales</taxon>
        <taxon>Verrucariaceae</taxon>
        <taxon>Endocarpon</taxon>
    </lineage>
</organism>
<dbReference type="InterPro" id="IPR011009">
    <property type="entry name" value="Kinase-like_dom_sf"/>
</dbReference>
<evidence type="ECO:0000259" key="4">
    <source>
        <dbReference type="PROSITE" id="PS50011"/>
    </source>
</evidence>
<dbReference type="AlphaFoldDB" id="A0A8H7AM01"/>